<feature type="domain" description="PCI" evidence="6">
    <location>
        <begin position="615"/>
        <end position="788"/>
    </location>
</feature>
<evidence type="ECO:0000256" key="4">
    <source>
        <dbReference type="HAMAP-Rule" id="MF_03002"/>
    </source>
</evidence>
<dbReference type="SMART" id="SM00088">
    <property type="entry name" value="PINT"/>
    <property type="match status" value="1"/>
</dbReference>
<dbReference type="GO" id="GO:0016282">
    <property type="term" value="C:eukaryotic 43S preinitiation complex"/>
    <property type="evidence" value="ECO:0007669"/>
    <property type="project" value="UniProtKB-UniRule"/>
</dbReference>
<dbReference type="SUPFAM" id="SSF46785">
    <property type="entry name" value="Winged helix' DNA-binding domain"/>
    <property type="match status" value="1"/>
</dbReference>
<organism evidence="7 8">
    <name type="scientific">[Myrmecia] bisecta</name>
    <dbReference type="NCBI Taxonomy" id="41462"/>
    <lineage>
        <taxon>Eukaryota</taxon>
        <taxon>Viridiplantae</taxon>
        <taxon>Chlorophyta</taxon>
        <taxon>core chlorophytes</taxon>
        <taxon>Trebouxiophyceae</taxon>
        <taxon>Trebouxiales</taxon>
        <taxon>Trebouxiaceae</taxon>
        <taxon>Myrmecia</taxon>
    </lineage>
</organism>
<feature type="region of interest" description="Disordered" evidence="5">
    <location>
        <begin position="817"/>
        <end position="938"/>
    </location>
</feature>
<dbReference type="InterPro" id="IPR000717">
    <property type="entry name" value="PCI_dom"/>
</dbReference>
<feature type="compositionally biased region" description="Basic and acidic residues" evidence="5">
    <location>
        <begin position="819"/>
        <end position="828"/>
    </location>
</feature>
<dbReference type="InterPro" id="IPR058999">
    <property type="entry name" value="EIF3CL_C"/>
</dbReference>
<dbReference type="EMBL" id="JALJOR010000008">
    <property type="protein sequence ID" value="KAK9812688.1"/>
    <property type="molecule type" value="Genomic_DNA"/>
</dbReference>
<gene>
    <name evidence="7" type="ORF">WJX72_002071</name>
</gene>
<dbReference type="Pfam" id="PF01399">
    <property type="entry name" value="PCI"/>
    <property type="match status" value="1"/>
</dbReference>
<reference evidence="7 8" key="1">
    <citation type="journal article" date="2024" name="Nat. Commun.">
        <title>Phylogenomics reveals the evolutionary origins of lichenization in chlorophyte algae.</title>
        <authorList>
            <person name="Puginier C."/>
            <person name="Libourel C."/>
            <person name="Otte J."/>
            <person name="Skaloud P."/>
            <person name="Haon M."/>
            <person name="Grisel S."/>
            <person name="Petersen M."/>
            <person name="Berrin J.G."/>
            <person name="Delaux P.M."/>
            <person name="Dal Grande F."/>
            <person name="Keller J."/>
        </authorList>
    </citation>
    <scope>NUCLEOTIDE SEQUENCE [LARGE SCALE GENOMIC DNA]</scope>
    <source>
        <strain evidence="7 8">SAG 2043</strain>
    </source>
</reference>
<dbReference type="GO" id="GO:0001732">
    <property type="term" value="P:formation of cytoplasmic translation initiation complex"/>
    <property type="evidence" value="ECO:0007669"/>
    <property type="project" value="UniProtKB-UniRule"/>
</dbReference>
<accession>A0AAW1PRS8</accession>
<dbReference type="GO" id="GO:0031369">
    <property type="term" value="F:translation initiation factor binding"/>
    <property type="evidence" value="ECO:0007669"/>
    <property type="project" value="InterPro"/>
</dbReference>
<keyword evidence="1 4" id="KW-0963">Cytoplasm</keyword>
<dbReference type="Pfam" id="PF26569">
    <property type="entry name" value="EIF3CL_C"/>
    <property type="match status" value="1"/>
</dbReference>
<evidence type="ECO:0000256" key="2">
    <source>
        <dbReference type="ARBA" id="ARBA00022540"/>
    </source>
</evidence>
<dbReference type="GO" id="GO:0003723">
    <property type="term" value="F:RNA binding"/>
    <property type="evidence" value="ECO:0007669"/>
    <property type="project" value="InterPro"/>
</dbReference>
<dbReference type="PANTHER" id="PTHR13937">
    <property type="entry name" value="EUKARYOTIC TRANSLATION INITATION FACTOR 3, SUBUNIT 8 EIF3S8 -RELATED"/>
    <property type="match status" value="1"/>
</dbReference>
<evidence type="ECO:0000256" key="1">
    <source>
        <dbReference type="ARBA" id="ARBA00022490"/>
    </source>
</evidence>
<keyword evidence="2 4" id="KW-0396">Initiation factor</keyword>
<evidence type="ECO:0000259" key="6">
    <source>
        <dbReference type="PROSITE" id="PS50250"/>
    </source>
</evidence>
<dbReference type="AlphaFoldDB" id="A0AAW1PRS8"/>
<comment type="subunit">
    <text evidence="4">Component of the eukaryotic translation initiation factor 3 (eIF-3) complex.</text>
</comment>
<evidence type="ECO:0000313" key="8">
    <source>
        <dbReference type="Proteomes" id="UP001489004"/>
    </source>
</evidence>
<comment type="similarity">
    <text evidence="4">Belongs to the eIF-3 subunit C family.</text>
</comment>
<dbReference type="PROSITE" id="PS50250">
    <property type="entry name" value="PCI"/>
    <property type="match status" value="1"/>
</dbReference>
<dbReference type="Proteomes" id="UP001489004">
    <property type="component" value="Unassembled WGS sequence"/>
</dbReference>
<comment type="caution">
    <text evidence="7">The sequence shown here is derived from an EMBL/GenBank/DDBJ whole genome shotgun (WGS) entry which is preliminary data.</text>
</comment>
<proteinExistence type="inferred from homology"/>
<dbReference type="GO" id="GO:0005852">
    <property type="term" value="C:eukaryotic translation initiation factor 3 complex"/>
    <property type="evidence" value="ECO:0007669"/>
    <property type="project" value="UniProtKB-UniRule"/>
</dbReference>
<comment type="subcellular location">
    <subcellularLocation>
        <location evidence="4">Cytoplasm</location>
    </subcellularLocation>
</comment>
<dbReference type="InterPro" id="IPR008905">
    <property type="entry name" value="EIF3C_N_dom"/>
</dbReference>
<feature type="region of interest" description="Disordered" evidence="5">
    <location>
        <begin position="1"/>
        <end position="68"/>
    </location>
</feature>
<dbReference type="GO" id="GO:0003743">
    <property type="term" value="F:translation initiation factor activity"/>
    <property type="evidence" value="ECO:0007669"/>
    <property type="project" value="UniProtKB-UniRule"/>
</dbReference>
<dbReference type="Pfam" id="PF05470">
    <property type="entry name" value="eIF-3c_N"/>
    <property type="match status" value="1"/>
</dbReference>
<feature type="compositionally biased region" description="Low complexity" evidence="5">
    <location>
        <begin position="891"/>
        <end position="905"/>
    </location>
</feature>
<protein>
    <recommendedName>
        <fullName evidence="4">Eukaryotic translation initiation factor 3 subunit C</fullName>
        <shortName evidence="4">eIF3c</shortName>
    </recommendedName>
    <alternativeName>
        <fullName evidence="4">Eukaryotic translation initiation factor 3 subunit 8</fullName>
    </alternativeName>
    <alternativeName>
        <fullName evidence="4">eIF3 p110</fullName>
    </alternativeName>
</protein>
<dbReference type="InterPro" id="IPR036390">
    <property type="entry name" value="WH_DNA-bd_sf"/>
</dbReference>
<dbReference type="GO" id="GO:0033290">
    <property type="term" value="C:eukaryotic 48S preinitiation complex"/>
    <property type="evidence" value="ECO:0007669"/>
    <property type="project" value="UniProtKB-UniRule"/>
</dbReference>
<feature type="region of interest" description="Disordered" evidence="5">
    <location>
        <begin position="445"/>
        <end position="465"/>
    </location>
</feature>
<evidence type="ECO:0000256" key="5">
    <source>
        <dbReference type="SAM" id="MobiDB-lite"/>
    </source>
</evidence>
<feature type="compositionally biased region" description="Acidic residues" evidence="5">
    <location>
        <begin position="454"/>
        <end position="464"/>
    </location>
</feature>
<feature type="region of interest" description="Disordered" evidence="5">
    <location>
        <begin position="176"/>
        <end position="219"/>
    </location>
</feature>
<evidence type="ECO:0000313" key="7">
    <source>
        <dbReference type="EMBL" id="KAK9812688.1"/>
    </source>
</evidence>
<dbReference type="InterPro" id="IPR027516">
    <property type="entry name" value="EIF3C"/>
</dbReference>
<name>A0AAW1PRS8_9CHLO</name>
<feature type="compositionally biased region" description="Acidic residues" evidence="5">
    <location>
        <begin position="13"/>
        <end position="24"/>
    </location>
</feature>
<feature type="compositionally biased region" description="Gly residues" evidence="5">
    <location>
        <begin position="829"/>
        <end position="869"/>
    </location>
</feature>
<feature type="compositionally biased region" description="Acidic residues" evidence="5">
    <location>
        <begin position="201"/>
        <end position="212"/>
    </location>
</feature>
<keyword evidence="8" id="KW-1185">Reference proteome</keyword>
<feature type="compositionally biased region" description="Low complexity" evidence="5">
    <location>
        <begin position="25"/>
        <end position="36"/>
    </location>
</feature>
<keyword evidence="3 4" id="KW-0648">Protein biosynthesis</keyword>
<dbReference type="PANTHER" id="PTHR13937:SF0">
    <property type="entry name" value="EUKARYOTIC TRANSLATION INITIATION FACTOR 3 SUBUNIT C-RELATED"/>
    <property type="match status" value="1"/>
</dbReference>
<sequence>MESSSRFWAAGSDSDEESATESEEVTASSVSGSGSDSDSDAPKKGVGRFMVGSSDSDSEDDKRVVKSAKDRRYEELRATCDEIRNKMHINDWSAIQTLFDKLNKQMEKTQKVTETLGVPRVYVRILVELEDFVTKTLGNKEAKKKMSPTNAKALNTMRQRLKKHNQAYLEQIHKYRENPESTEEEAEAEESDDGSSSSESGGEEGEEGSDNEGFEKIKSKTEKKKDKLLTMDPTEITYEMVQKKLREIMLSRGKKGVDRSEQVEMLTYLSTVAKGPCQKIEVLVHVISSLFDINPSMSTHMNVSLWKRCVNTLFELLQLLADNPHIVMDEAFDGSDERTEEPPATEEAKVWGNPVAFVERLDDELFKSLQVIDPHTHQYMDRMKDEPAFLALAQKISDYLVRQNDTKQHSRVALRRVEHFYYKTDVVYDAMRKLAIQQQQAASVQMEAAPQEKAEEEEDEDEEPVTGVAAEHVVVVLPADFEMEESCHRLMQQLTDNIYKHGEERTKARAMLCNIYFQAIHDNFYTARDMLLMSHLQDNVQHMDISTQILFNRTMAQLGLAAFRHGLIVDAHNCLAEMYGSGRVKELLAQGMSMSRYQDKTPEQEKLERRRQMPFHMHINLELLESAHLISAMLLEVPHMAMLGATDQRRKIISKPFRRLHDNYERQTFTGPPENVRDHVMAASHSLQSGDWRKAYEYLEHLSVWPLIPRKADVLALVREKLQEAGLRTYLFAYGGYYHSLSQDQLCKMFDLNDKQVHSVVSKMMMDEQLHGSWDQPTRTIVMHNAEPSRLQNLATDFADKASTLVDLNERALTLRTGGMHDTEDEGRGGYQDGQFGGGRRTGGRGGRGGPMGGRGGRGGGMGGRMGGGRGDRNSRYSSGSIGGGGLFNDSYRSGGVSSVYSGSGETHRFQRGQMGQRPSQQQQAMTQLGRGRDYRRQ</sequence>
<evidence type="ECO:0000256" key="3">
    <source>
        <dbReference type="ARBA" id="ARBA00022917"/>
    </source>
</evidence>
<feature type="compositionally biased region" description="Low complexity" evidence="5">
    <location>
        <begin position="912"/>
        <end position="924"/>
    </location>
</feature>
<feature type="compositionally biased region" description="Acidic residues" evidence="5">
    <location>
        <begin position="180"/>
        <end position="193"/>
    </location>
</feature>
<comment type="function">
    <text evidence="4">Component of the eukaryotic translation initiation factor 3 (eIF-3) complex, which is involved in protein synthesis of a specialized repertoire of mRNAs and, together with other initiation factors, stimulates binding of mRNA and methionyl-tRNAi to the 40S ribosome. The eIF-3 complex specifically targets and initiates translation of a subset of mRNAs involved in cell proliferation.</text>
</comment>
<dbReference type="HAMAP" id="MF_03002">
    <property type="entry name" value="eIF3c"/>
    <property type="match status" value="1"/>
</dbReference>